<feature type="compositionally biased region" description="Basic and acidic residues" evidence="2">
    <location>
        <begin position="186"/>
        <end position="215"/>
    </location>
</feature>
<reference evidence="3 4" key="1">
    <citation type="submission" date="2016-04" db="EMBL/GenBank/DDBJ databases">
        <title>Genome analyses suggest a sexual origin of heterokaryosis in a supposedly ancient asexual fungus.</title>
        <authorList>
            <person name="Ropars J."/>
            <person name="Sedzielewska K."/>
            <person name="Noel J."/>
            <person name="Charron P."/>
            <person name="Farinelli L."/>
            <person name="Marton T."/>
            <person name="Kruger M."/>
            <person name="Pelin A."/>
            <person name="Brachmann A."/>
            <person name="Corradi N."/>
        </authorList>
    </citation>
    <scope>NUCLEOTIDE SEQUENCE [LARGE SCALE GENOMIC DNA]</scope>
    <source>
        <strain evidence="3 4">A5</strain>
    </source>
</reference>
<evidence type="ECO:0000313" key="3">
    <source>
        <dbReference type="EMBL" id="PKB97058.1"/>
    </source>
</evidence>
<dbReference type="VEuPathDB" id="FungiDB:RhiirFUN_020695"/>
<protein>
    <submittedName>
        <fullName evidence="3">Uncharacterized protein</fullName>
    </submittedName>
</protein>
<reference evidence="3 4" key="2">
    <citation type="submission" date="2017-09" db="EMBL/GenBank/DDBJ databases">
        <title>Extensive intraspecific genome diversity in a model arbuscular mycorrhizal fungus.</title>
        <authorList>
            <person name="Chen E.C."/>
            <person name="Morin E."/>
            <person name="Beaudet D."/>
            <person name="Noel J."/>
            <person name="Ndikumana S."/>
            <person name="Charron P."/>
            <person name="St-Onge C."/>
            <person name="Giorgi J."/>
            <person name="Grigoriev I.V."/>
            <person name="Roux C."/>
            <person name="Martin F.M."/>
            <person name="Corradi N."/>
        </authorList>
    </citation>
    <scope>NUCLEOTIDE SEQUENCE [LARGE SCALE GENOMIC DNA]</scope>
    <source>
        <strain evidence="3 4">A5</strain>
    </source>
</reference>
<keyword evidence="1" id="KW-0175">Coiled coil</keyword>
<proteinExistence type="predicted"/>
<evidence type="ECO:0000313" key="4">
    <source>
        <dbReference type="Proteomes" id="UP000232722"/>
    </source>
</evidence>
<feature type="coiled-coil region" evidence="1">
    <location>
        <begin position="5"/>
        <end position="39"/>
    </location>
</feature>
<feature type="region of interest" description="Disordered" evidence="2">
    <location>
        <begin position="186"/>
        <end position="251"/>
    </location>
</feature>
<feature type="compositionally biased region" description="Acidic residues" evidence="2">
    <location>
        <begin position="460"/>
        <end position="481"/>
    </location>
</feature>
<sequence>MSSELELLRQRISELEIKNTKLEAEKAELLKQVMEKDAKRDAENTELKSKVGELEARLLMLEHGVTEATERLENDKETMAEVSAVDVPDSVIDQQNDTNTESMEELPEIPDKVMDDFILEESINMPDSVIADGCLPVVNYDPAQPKQCKPPHIEEVTTKVNSDQGRSLEDRKTDVFLDKVHKKKVSDEIRQRKREKKLEEHNLLPEATSQKKSDSEQTAINRKGLQSSQTPYNQKVERDLREELSSYSKGSGGKINKAFDIQIPDLSLEAVLTGSSVVTAQNIVDLFRIAIKVRQKEILCWYCFYKAYENRVRDIKSVKNINEQSARTLVYSEIKALLPDITDVNLRQKKIRAKRIYLLFTGIGIDKIQVVTSSASAVSGLSDNQIEGIINDFPKKADEMVGVTNCNAHVTESSEVSVPTIPNLSTHVSNSSDNSKEEAWFDENMFFNEANPTKVNITTSDDDDSNSSDSEEEMPDDDEDNGYGGYNEYGEYDRGYYYCDGRYERKTSPMMSPIISPVTA</sequence>
<dbReference type="VEuPathDB" id="FungiDB:FUN_016124"/>
<feature type="region of interest" description="Disordered" evidence="2">
    <location>
        <begin position="451"/>
        <end position="493"/>
    </location>
</feature>
<evidence type="ECO:0000256" key="1">
    <source>
        <dbReference type="SAM" id="Coils"/>
    </source>
</evidence>
<feature type="compositionally biased region" description="Basic and acidic residues" evidence="2">
    <location>
        <begin position="235"/>
        <end position="244"/>
    </location>
</feature>
<dbReference type="VEuPathDB" id="FungiDB:RhiirA1_479544"/>
<comment type="caution">
    <text evidence="3">The sequence shown here is derived from an EMBL/GenBank/DDBJ whole genome shotgun (WGS) entry which is preliminary data.</text>
</comment>
<dbReference type="EMBL" id="LLXJ01003448">
    <property type="protein sequence ID" value="PKB97058.1"/>
    <property type="molecule type" value="Genomic_DNA"/>
</dbReference>
<feature type="compositionally biased region" description="Polar residues" evidence="2">
    <location>
        <begin position="216"/>
        <end position="233"/>
    </location>
</feature>
<dbReference type="Proteomes" id="UP000232722">
    <property type="component" value="Unassembled WGS sequence"/>
</dbReference>
<organism evidence="3 4">
    <name type="scientific">Rhizophagus irregularis</name>
    <dbReference type="NCBI Taxonomy" id="588596"/>
    <lineage>
        <taxon>Eukaryota</taxon>
        <taxon>Fungi</taxon>
        <taxon>Fungi incertae sedis</taxon>
        <taxon>Mucoromycota</taxon>
        <taxon>Glomeromycotina</taxon>
        <taxon>Glomeromycetes</taxon>
        <taxon>Glomerales</taxon>
        <taxon>Glomeraceae</taxon>
        <taxon>Rhizophagus</taxon>
    </lineage>
</organism>
<evidence type="ECO:0000256" key="2">
    <source>
        <dbReference type="SAM" id="MobiDB-lite"/>
    </source>
</evidence>
<dbReference type="AlphaFoldDB" id="A0A2N0NR58"/>
<name>A0A2N0NR58_9GLOM</name>
<accession>A0A2N0NR58</accession>
<gene>
    <name evidence="3" type="ORF">RhiirA5_433797</name>
</gene>